<feature type="compositionally biased region" description="Low complexity" evidence="1">
    <location>
        <begin position="167"/>
        <end position="177"/>
    </location>
</feature>
<dbReference type="AlphaFoldDB" id="A0A135T2S6"/>
<keyword evidence="3" id="KW-1185">Reference proteome</keyword>
<organism evidence="2 3">
    <name type="scientific">Colletotrichum nymphaeae SA-01</name>
    <dbReference type="NCBI Taxonomy" id="1460502"/>
    <lineage>
        <taxon>Eukaryota</taxon>
        <taxon>Fungi</taxon>
        <taxon>Dikarya</taxon>
        <taxon>Ascomycota</taxon>
        <taxon>Pezizomycotina</taxon>
        <taxon>Sordariomycetes</taxon>
        <taxon>Hypocreomycetidae</taxon>
        <taxon>Glomerellales</taxon>
        <taxon>Glomerellaceae</taxon>
        <taxon>Colletotrichum</taxon>
        <taxon>Colletotrichum acutatum species complex</taxon>
    </lineage>
</organism>
<accession>A0A135T2S6</accession>
<proteinExistence type="predicted"/>
<dbReference type="OrthoDB" id="10612473at2759"/>
<gene>
    <name evidence="2" type="ORF">CNYM01_04893</name>
</gene>
<feature type="region of interest" description="Disordered" evidence="1">
    <location>
        <begin position="158"/>
        <end position="177"/>
    </location>
</feature>
<dbReference type="Proteomes" id="UP000070054">
    <property type="component" value="Unassembled WGS sequence"/>
</dbReference>
<evidence type="ECO:0000313" key="3">
    <source>
        <dbReference type="Proteomes" id="UP000070054"/>
    </source>
</evidence>
<comment type="caution">
    <text evidence="2">The sequence shown here is derived from an EMBL/GenBank/DDBJ whole genome shotgun (WGS) entry which is preliminary data.</text>
</comment>
<name>A0A135T2S6_9PEZI</name>
<evidence type="ECO:0000256" key="1">
    <source>
        <dbReference type="SAM" id="MobiDB-lite"/>
    </source>
</evidence>
<reference evidence="2 3" key="1">
    <citation type="submission" date="2014-02" db="EMBL/GenBank/DDBJ databases">
        <title>The genome sequence of Colletotrichum nymphaeae SA-01.</title>
        <authorList>
            <person name="Baroncelli R."/>
            <person name="Thon M.R."/>
        </authorList>
    </citation>
    <scope>NUCLEOTIDE SEQUENCE [LARGE SCALE GENOMIC DNA]</scope>
    <source>
        <strain evidence="2 3">SA-01</strain>
    </source>
</reference>
<dbReference type="EMBL" id="JEMN01001255">
    <property type="protein sequence ID" value="KXH42405.1"/>
    <property type="molecule type" value="Genomic_DNA"/>
</dbReference>
<sequence length="292" mass="31977">MFTHEYVRGHEYRSVKDASILLDGGHRPWAQELATTTLTPGQLPQANTSPLSEPDDLSILINTTPEHVSNDSAPENRLVDNTLNVLRLNPTIPDPLPGQRMLLPISHKLSGRDIDDDVPRKLVPANMANQPNPRRHLLIPPLTILRRLRRRDPPSLPFTTLINHNRPPQNTNPNPLKPPLKLIPQHGPHDTAPHIPPAVPANQHQHLLHVPDPVQQRPVGLLARQPVPVDGRQAPVVHLVQLLGEQVALCEGLDAVEADARQEGHVLEAREEVGARGLQLAPLGHGGGEGGV</sequence>
<protein>
    <submittedName>
        <fullName evidence="2">Uncharacterized protein</fullName>
    </submittedName>
</protein>
<evidence type="ECO:0000313" key="2">
    <source>
        <dbReference type="EMBL" id="KXH42405.1"/>
    </source>
</evidence>